<feature type="transmembrane region" description="Helical" evidence="5">
    <location>
        <begin position="101"/>
        <end position="119"/>
    </location>
</feature>
<comment type="caution">
    <text evidence="7">The sequence shown here is derived from an EMBL/GenBank/DDBJ whole genome shotgun (WGS) entry which is preliminary data.</text>
</comment>
<evidence type="ECO:0000313" key="7">
    <source>
        <dbReference type="EMBL" id="RAK22663.1"/>
    </source>
</evidence>
<dbReference type="Proteomes" id="UP000249620">
    <property type="component" value="Unassembled WGS sequence"/>
</dbReference>
<evidence type="ECO:0000259" key="6">
    <source>
        <dbReference type="Pfam" id="PF04932"/>
    </source>
</evidence>
<proteinExistence type="predicted"/>
<feature type="transmembrane region" description="Helical" evidence="5">
    <location>
        <begin position="7"/>
        <end position="25"/>
    </location>
</feature>
<evidence type="ECO:0000256" key="2">
    <source>
        <dbReference type="ARBA" id="ARBA00022692"/>
    </source>
</evidence>
<dbReference type="EMBL" id="QLMI01000004">
    <property type="protein sequence ID" value="RAK22663.1"/>
    <property type="molecule type" value="Genomic_DNA"/>
</dbReference>
<feature type="transmembrane region" description="Helical" evidence="5">
    <location>
        <begin position="280"/>
        <end position="300"/>
    </location>
</feature>
<dbReference type="PANTHER" id="PTHR37422:SF17">
    <property type="entry name" value="O-ANTIGEN LIGASE"/>
    <property type="match status" value="1"/>
</dbReference>
<sequence>MKNSQLTYFNLIIVHVIIGFVIYLLPFLAKLYTVFVFIFGVMYMLRTKNKNNEALLICGYIVGVEVFLRMTEGNPIHELSKYLVIVFLFFGMIYKGFSKNSYIYIVFLLLLIPGIIIGANELSFDTNLRKAIAFNISGPVCLAIASLYCYQRVVTKEQLFKMFVFIGLPILSMTIYLFLFTPSNKEIFISTQSNFSASGGFGPNQVSTSLGLGMFVFFVLALLYSNTKKMIIINLVIFVLVSYRGILTFSRGGVITGVAMIVFLVLILFYYSGPKVKSKLLTIILFSVIGGGLLWSYSVYKTNGMIEYRYANKDARGRDKEDRLGGREAIAGTEISAFKENPIFGIGVGKNAEYREEIIGHKVSSHNEITRMLADHGSLGLLGLLILFITPISLYFGNKQNIFLISFFVFWALTINHAAMRTAAPAFIYALSLLKVKFVDEETPVVHREPAV</sequence>
<keyword evidence="3 5" id="KW-1133">Transmembrane helix</keyword>
<dbReference type="PANTHER" id="PTHR37422">
    <property type="entry name" value="TEICHURONIC ACID BIOSYNTHESIS PROTEIN TUAE"/>
    <property type="match status" value="1"/>
</dbReference>
<keyword evidence="4 5" id="KW-0472">Membrane</keyword>
<dbReference type="InterPro" id="IPR051533">
    <property type="entry name" value="WaaL-like"/>
</dbReference>
<keyword evidence="7" id="KW-0436">Ligase</keyword>
<evidence type="ECO:0000256" key="3">
    <source>
        <dbReference type="ARBA" id="ARBA00022989"/>
    </source>
</evidence>
<feature type="transmembrane region" description="Helical" evidence="5">
    <location>
        <begin position="201"/>
        <end position="224"/>
    </location>
</feature>
<dbReference type="Pfam" id="PF04932">
    <property type="entry name" value="Wzy_C"/>
    <property type="match status" value="1"/>
</dbReference>
<comment type="subcellular location">
    <subcellularLocation>
        <location evidence="1">Membrane</location>
        <topology evidence="1">Multi-pass membrane protein</topology>
    </subcellularLocation>
</comment>
<feature type="transmembrane region" description="Helical" evidence="5">
    <location>
        <begin position="162"/>
        <end position="181"/>
    </location>
</feature>
<dbReference type="RefSeq" id="WP_181452368.1">
    <property type="nucleotide sequence ID" value="NZ_QLMI01000004.1"/>
</dbReference>
<feature type="transmembrane region" description="Helical" evidence="5">
    <location>
        <begin position="253"/>
        <end position="273"/>
    </location>
</feature>
<accession>A0A327YNV8</accession>
<feature type="transmembrane region" description="Helical" evidence="5">
    <location>
        <begin position="131"/>
        <end position="150"/>
    </location>
</feature>
<feature type="transmembrane region" description="Helical" evidence="5">
    <location>
        <begin position="54"/>
        <end position="70"/>
    </location>
</feature>
<organism evidence="7 8">
    <name type="scientific">Flavobacterium aquaticum</name>
    <dbReference type="NCBI Taxonomy" id="1236486"/>
    <lineage>
        <taxon>Bacteria</taxon>
        <taxon>Pseudomonadati</taxon>
        <taxon>Bacteroidota</taxon>
        <taxon>Flavobacteriia</taxon>
        <taxon>Flavobacteriales</taxon>
        <taxon>Flavobacteriaceae</taxon>
        <taxon>Flavobacterium</taxon>
    </lineage>
</organism>
<evidence type="ECO:0000256" key="5">
    <source>
        <dbReference type="SAM" id="Phobius"/>
    </source>
</evidence>
<feature type="domain" description="O-antigen ligase-related" evidence="6">
    <location>
        <begin position="237"/>
        <end position="384"/>
    </location>
</feature>
<evidence type="ECO:0000313" key="8">
    <source>
        <dbReference type="Proteomes" id="UP000249620"/>
    </source>
</evidence>
<evidence type="ECO:0000256" key="1">
    <source>
        <dbReference type="ARBA" id="ARBA00004141"/>
    </source>
</evidence>
<keyword evidence="8" id="KW-1185">Reference proteome</keyword>
<dbReference type="GO" id="GO:0016020">
    <property type="term" value="C:membrane"/>
    <property type="evidence" value="ECO:0007669"/>
    <property type="project" value="UniProtKB-SubCell"/>
</dbReference>
<evidence type="ECO:0000256" key="4">
    <source>
        <dbReference type="ARBA" id="ARBA00023136"/>
    </source>
</evidence>
<feature type="transmembrane region" description="Helical" evidence="5">
    <location>
        <begin position="76"/>
        <end position="94"/>
    </location>
</feature>
<feature type="transmembrane region" description="Helical" evidence="5">
    <location>
        <begin position="377"/>
        <end position="396"/>
    </location>
</feature>
<feature type="transmembrane region" description="Helical" evidence="5">
    <location>
        <begin position="403"/>
        <end position="431"/>
    </location>
</feature>
<feature type="transmembrane region" description="Helical" evidence="5">
    <location>
        <begin position="231"/>
        <end position="247"/>
    </location>
</feature>
<protein>
    <submittedName>
        <fullName evidence="7">O-antigen ligase</fullName>
    </submittedName>
</protein>
<name>A0A327YNV8_9FLAO</name>
<dbReference type="GO" id="GO:0016874">
    <property type="term" value="F:ligase activity"/>
    <property type="evidence" value="ECO:0007669"/>
    <property type="project" value="UniProtKB-KW"/>
</dbReference>
<gene>
    <name evidence="7" type="ORF">B0I03_104189</name>
</gene>
<dbReference type="InterPro" id="IPR007016">
    <property type="entry name" value="O-antigen_ligase-rel_domated"/>
</dbReference>
<reference evidence="7 8" key="1">
    <citation type="submission" date="2018-06" db="EMBL/GenBank/DDBJ databases">
        <title>Genomic Encyclopedia of Type Strains, Phase III (KMG-III): the genomes of soil and plant-associated and newly described type strains.</title>
        <authorList>
            <person name="Whitman W."/>
        </authorList>
    </citation>
    <scope>NUCLEOTIDE SEQUENCE [LARGE SCALE GENOMIC DNA]</scope>
    <source>
        <strain evidence="7 8">CGMCC 1.12398</strain>
    </source>
</reference>
<dbReference type="AlphaFoldDB" id="A0A327YNV8"/>
<keyword evidence="2 5" id="KW-0812">Transmembrane</keyword>